<evidence type="ECO:0000313" key="1">
    <source>
        <dbReference type="EMBL" id="SFS00733.1"/>
    </source>
</evidence>
<organism evidence="1 2">
    <name type="scientific">Agrococcus baldri</name>
    <dbReference type="NCBI Taxonomy" id="153730"/>
    <lineage>
        <taxon>Bacteria</taxon>
        <taxon>Bacillati</taxon>
        <taxon>Actinomycetota</taxon>
        <taxon>Actinomycetes</taxon>
        <taxon>Micrococcales</taxon>
        <taxon>Microbacteriaceae</taxon>
        <taxon>Agrococcus</taxon>
    </lineage>
</organism>
<proteinExistence type="predicted"/>
<evidence type="ECO:0000313" key="2">
    <source>
        <dbReference type="Proteomes" id="UP000198506"/>
    </source>
</evidence>
<reference evidence="1 2" key="1">
    <citation type="submission" date="2016-10" db="EMBL/GenBank/DDBJ databases">
        <authorList>
            <person name="Varghese N."/>
            <person name="Submissions S."/>
        </authorList>
    </citation>
    <scope>NUCLEOTIDE SEQUENCE [LARGE SCALE GENOMIC DNA]</scope>
    <source>
        <strain evidence="1 2">IAM 15147</strain>
    </source>
</reference>
<dbReference type="AlphaFoldDB" id="A0AA94HKK6"/>
<accession>A0AA94HKK6</accession>
<gene>
    <name evidence="1" type="ORF">SAMN04487783_0480</name>
</gene>
<dbReference type="RefSeq" id="WP_092915482.1">
    <property type="nucleotide sequence ID" value="NZ_FOZN01000001.1"/>
</dbReference>
<protein>
    <submittedName>
        <fullName evidence="1">Uncharacterized protein</fullName>
    </submittedName>
</protein>
<comment type="caution">
    <text evidence="1">The sequence shown here is derived from an EMBL/GenBank/DDBJ whole genome shotgun (WGS) entry which is preliminary data.</text>
</comment>
<dbReference type="Proteomes" id="UP000198506">
    <property type="component" value="Unassembled WGS sequence"/>
</dbReference>
<name>A0AA94HKK6_9MICO</name>
<dbReference type="EMBL" id="FOZN01000001">
    <property type="protein sequence ID" value="SFS00733.1"/>
    <property type="molecule type" value="Genomic_DNA"/>
</dbReference>
<sequence>MDSEIELISDGDGVAVIGAPTDVEAFLTSHGLNGKELGLQRLGPKLATAAGVTQAGSTIAATSGRWLLLADESAAAMQHLPTVVNSSTGLFHGTLRASNGQFAKSLQFVDPKSLAYLASPAVLAGAAGLMAQLAMQAQMDEIQDYLAVIDEKLDDVLRAQKDAVFADMIGVGLVLEEAMTVRGEVGRVSEVTWSKVQAMSQTIARTQAYALRQLDALADKVDQKAKIGEVAAATKDAEAKVQEWLAVLARCFQLQDAHSVLELDRVLDASPEDLDQHRLGLRTARQNRLDLIFRSTEQLLDRMNTAGARANGQVLLHPLPAKAALSSSNRVAVSVVDFQRVLGIDDGHDSPEAKRWLAAVVETKDKVIETGTDGAEAAMDFGNEAIDRAKSTANRLAGGFRAFRQAVRENGDDRSE</sequence>
<keyword evidence="2" id="KW-1185">Reference proteome</keyword>